<dbReference type="OrthoDB" id="1419248at2"/>
<dbReference type="CDD" id="cd00257">
    <property type="entry name" value="beta-trefoil_FSCN-like"/>
    <property type="match status" value="1"/>
</dbReference>
<gene>
    <name evidence="4" type="ORF">FUA26_09370</name>
</gene>
<evidence type="ECO:0000256" key="2">
    <source>
        <dbReference type="SAM" id="MobiDB-lite"/>
    </source>
</evidence>
<evidence type="ECO:0000313" key="5">
    <source>
        <dbReference type="Proteomes" id="UP000321790"/>
    </source>
</evidence>
<feature type="region of interest" description="Disordered" evidence="2">
    <location>
        <begin position="422"/>
        <end position="441"/>
    </location>
</feature>
<keyword evidence="1" id="KW-0732">Signal</keyword>
<feature type="domain" description="Secretion system C-terminal sorting" evidence="3">
    <location>
        <begin position="689"/>
        <end position="767"/>
    </location>
</feature>
<protein>
    <submittedName>
        <fullName evidence="4">T9SS type A sorting domain-containing protein</fullName>
    </submittedName>
</protein>
<dbReference type="InterPro" id="IPR012334">
    <property type="entry name" value="Pectin_lyas_fold"/>
</dbReference>
<dbReference type="Proteomes" id="UP000321790">
    <property type="component" value="Unassembled WGS sequence"/>
</dbReference>
<dbReference type="InterPro" id="IPR011050">
    <property type="entry name" value="Pectin_lyase_fold/virulence"/>
</dbReference>
<dbReference type="SUPFAM" id="SSF51126">
    <property type="entry name" value="Pectin lyase-like"/>
    <property type="match status" value="1"/>
</dbReference>
<dbReference type="SUPFAM" id="SSF50405">
    <property type="entry name" value="Actin-crosslinking proteins"/>
    <property type="match status" value="1"/>
</dbReference>
<dbReference type="NCBIfam" id="TIGR04183">
    <property type="entry name" value="Por_Secre_tail"/>
    <property type="match status" value="1"/>
</dbReference>
<dbReference type="AlphaFoldDB" id="A0A5C7AM55"/>
<organism evidence="4 5">
    <name type="scientific">Seonamhaeicola algicola</name>
    <dbReference type="NCBI Taxonomy" id="1719036"/>
    <lineage>
        <taxon>Bacteria</taxon>
        <taxon>Pseudomonadati</taxon>
        <taxon>Bacteroidota</taxon>
        <taxon>Flavobacteriia</taxon>
        <taxon>Flavobacteriales</taxon>
        <taxon>Flavobacteriaceae</taxon>
    </lineage>
</organism>
<comment type="caution">
    <text evidence="4">The sequence shown here is derived from an EMBL/GenBank/DDBJ whole genome shotgun (WGS) entry which is preliminary data.</text>
</comment>
<evidence type="ECO:0000259" key="3">
    <source>
        <dbReference type="Pfam" id="PF18962"/>
    </source>
</evidence>
<keyword evidence="5" id="KW-1185">Reference proteome</keyword>
<proteinExistence type="predicted"/>
<evidence type="ECO:0000313" key="4">
    <source>
        <dbReference type="EMBL" id="TXE09688.1"/>
    </source>
</evidence>
<dbReference type="Pfam" id="PF18962">
    <property type="entry name" value="Por_Secre_tail"/>
    <property type="match status" value="1"/>
</dbReference>
<dbReference type="Gene3D" id="2.80.10.50">
    <property type="match status" value="1"/>
</dbReference>
<sequence length="768" mass="85136">MGILKIPINFLKPLTLIKMKNKLLILLFFLVVNFLNAQIFYSNGGTTDVAAQQVGEPNQPNGTVRFKTAPTTPDNRANSRTAYENAGIPNTIIYNNRFLGDGTFARQISDMWATKQTAQNVRKVTSISATPPAASSTVIYINSRQILDNNRNRIASNDNLTFVFQGWINPGWPIAVGSNTTIWVDGTLSYDGYDAPRTATGAAFTPRPSKYDGVFNIRPQGAFKDEPTSTANKNDNEALLNQKFRGNNRFNYDIQNVNVYGTRQGQIIVAQGNYTDPSNQLLPQVNGITVMNASKINIEGVTIKNSFQGLFLSQYSFDINVNNNFIDNTLYRALHLKGAWNTNGWGSIKNNLLTNSKFDGIDLDSYVSGFNVNENVVIGARDRLLIWTEIDANNNTINNNVGIVLDAATEGTPLGNAGKGAYQENGTEASREGVPGFNGTNNNTWTNNHSFYAERLFDGFVMRKDRFIQFNTITFTNNYVWTTKSNLEKHNPKSGVANDVYYLLGQENNNNSSIPFGQEIAIRKHSHATKPFLQVNPNTGANLASTGGVNPPNEAWQTWERFVVKQHPNGGVAIYSLANNKYLQVNGTNRSTPLKANGPLKTSAPLSWEQFEWRDLGANKFALRSYVFGNNNAWVQCTPDNNAQVFVNGAAPNLWETFEYIVVPNQQGRKQGKATYTNEITEENLNFEVYPNPIKKGNDMFINTSLSKPGPVHVYITDLSGKTIYKNISNNVQSGSTLAINTNTYVNGVYILKVISNEASITKKIIVN</sequence>
<dbReference type="InterPro" id="IPR008999">
    <property type="entry name" value="Actin-crosslinking"/>
</dbReference>
<name>A0A5C7AM55_9FLAO</name>
<dbReference type="InterPro" id="IPR026444">
    <property type="entry name" value="Secre_tail"/>
</dbReference>
<evidence type="ECO:0000256" key="1">
    <source>
        <dbReference type="ARBA" id="ARBA00022729"/>
    </source>
</evidence>
<accession>A0A5C7AM55</accession>
<dbReference type="Gene3D" id="2.160.20.10">
    <property type="entry name" value="Single-stranded right-handed beta-helix, Pectin lyase-like"/>
    <property type="match status" value="1"/>
</dbReference>
<reference evidence="5" key="1">
    <citation type="submission" date="2019-08" db="EMBL/GenBank/DDBJ databases">
        <title>Seonamhaeicola sediminis sp. nov., isolated from marine sediment.</title>
        <authorList>
            <person name="Cao W.R."/>
        </authorList>
    </citation>
    <scope>NUCLEOTIDE SEQUENCE [LARGE SCALE GENOMIC DNA]</scope>
    <source>
        <strain evidence="5">Gy8</strain>
    </source>
</reference>
<dbReference type="EMBL" id="VOSC01000025">
    <property type="protein sequence ID" value="TXE09688.1"/>
    <property type="molecule type" value="Genomic_DNA"/>
</dbReference>